<evidence type="ECO:0000313" key="4">
    <source>
        <dbReference type="Proteomes" id="UP000319383"/>
    </source>
</evidence>
<dbReference type="PANTHER" id="PTHR43861:SF3">
    <property type="entry name" value="PUTATIVE (AFU_ORTHOLOGUE AFUA_2G14390)-RELATED"/>
    <property type="match status" value="1"/>
</dbReference>
<dbReference type="InterPro" id="IPR029063">
    <property type="entry name" value="SAM-dependent_MTases_sf"/>
</dbReference>
<keyword evidence="1 3" id="KW-0808">Transferase</keyword>
<dbReference type="KEGG" id="sdyn:Mal52_47820"/>
<reference evidence="3 4" key="1">
    <citation type="submission" date="2019-02" db="EMBL/GenBank/DDBJ databases">
        <title>Deep-cultivation of Planctomycetes and their phenomic and genomic characterization uncovers novel biology.</title>
        <authorList>
            <person name="Wiegand S."/>
            <person name="Jogler M."/>
            <person name="Boedeker C."/>
            <person name="Pinto D."/>
            <person name="Vollmers J."/>
            <person name="Rivas-Marin E."/>
            <person name="Kohn T."/>
            <person name="Peeters S.H."/>
            <person name="Heuer A."/>
            <person name="Rast P."/>
            <person name="Oberbeckmann S."/>
            <person name="Bunk B."/>
            <person name="Jeske O."/>
            <person name="Meyerdierks A."/>
            <person name="Storesund J.E."/>
            <person name="Kallscheuer N."/>
            <person name="Luecker S."/>
            <person name="Lage O.M."/>
            <person name="Pohl T."/>
            <person name="Merkel B.J."/>
            <person name="Hornburger P."/>
            <person name="Mueller R.-W."/>
            <person name="Bruemmer F."/>
            <person name="Labrenz M."/>
            <person name="Spormann A.M."/>
            <person name="Op den Camp H."/>
            <person name="Overmann J."/>
            <person name="Amann R."/>
            <person name="Jetten M.S.M."/>
            <person name="Mascher T."/>
            <person name="Medema M.H."/>
            <person name="Devos D.P."/>
            <person name="Kaster A.-K."/>
            <person name="Ovreas L."/>
            <person name="Rohde M."/>
            <person name="Galperin M.Y."/>
            <person name="Jogler C."/>
        </authorList>
    </citation>
    <scope>NUCLEOTIDE SEQUENCE [LARGE SCALE GENOMIC DNA]</scope>
    <source>
        <strain evidence="3 4">Mal52</strain>
    </source>
</reference>
<proteinExistence type="predicted"/>
<protein>
    <submittedName>
        <fullName evidence="3">Ubiquinone biosynthesis O-methyltransferase</fullName>
        <ecNumber evidence="3">2.1.1.222</ecNumber>
    </submittedName>
</protein>
<sequence>MSEHDRKKWDAKYADVDEVGAAGENDWLTQQVQNIQPGRALDLACGLGANAILLAQWGWTVTAIDISPVGLQIAARSAAAAGVQVDWQAADLETWEPPAATFDLVTVFRYLDREQLPQQIQVALKPGGTLLYETFVEGPNNTVGGHVRNPAFILQSDELPTLFPKLEVIEYSEIQVGDHYVARLRSQKPAP</sequence>
<evidence type="ECO:0000256" key="1">
    <source>
        <dbReference type="ARBA" id="ARBA00022679"/>
    </source>
</evidence>
<dbReference type="EMBL" id="CP036276">
    <property type="protein sequence ID" value="QDU46264.1"/>
    <property type="molecule type" value="Genomic_DNA"/>
</dbReference>
<gene>
    <name evidence="3" type="primary">ubiG_5</name>
    <name evidence="3" type="ORF">Mal52_47820</name>
</gene>
<feature type="domain" description="Methyltransferase" evidence="2">
    <location>
        <begin position="41"/>
        <end position="128"/>
    </location>
</feature>
<evidence type="ECO:0000259" key="2">
    <source>
        <dbReference type="Pfam" id="PF13649"/>
    </source>
</evidence>
<dbReference type="GO" id="GO:0102208">
    <property type="term" value="F:2-polyprenyl-6-hydroxyphenol methylase activity"/>
    <property type="evidence" value="ECO:0007669"/>
    <property type="project" value="UniProtKB-EC"/>
</dbReference>
<dbReference type="SUPFAM" id="SSF53335">
    <property type="entry name" value="S-adenosyl-L-methionine-dependent methyltransferases"/>
    <property type="match status" value="1"/>
</dbReference>
<dbReference type="Proteomes" id="UP000319383">
    <property type="component" value="Chromosome"/>
</dbReference>
<evidence type="ECO:0000313" key="3">
    <source>
        <dbReference type="EMBL" id="QDU46264.1"/>
    </source>
</evidence>
<keyword evidence="3" id="KW-0830">Ubiquinone</keyword>
<dbReference type="EC" id="2.1.1.222" evidence="3"/>
<dbReference type="Pfam" id="PF13649">
    <property type="entry name" value="Methyltransf_25"/>
    <property type="match status" value="1"/>
</dbReference>
<dbReference type="Gene3D" id="3.40.50.150">
    <property type="entry name" value="Vaccinia Virus protein VP39"/>
    <property type="match status" value="1"/>
</dbReference>
<dbReference type="InterPro" id="IPR041698">
    <property type="entry name" value="Methyltransf_25"/>
</dbReference>
<name>A0A517ZUU9_9PLAN</name>
<accession>A0A517ZUU9</accession>
<organism evidence="3 4">
    <name type="scientific">Symmachiella dynata</name>
    <dbReference type="NCBI Taxonomy" id="2527995"/>
    <lineage>
        <taxon>Bacteria</taxon>
        <taxon>Pseudomonadati</taxon>
        <taxon>Planctomycetota</taxon>
        <taxon>Planctomycetia</taxon>
        <taxon>Planctomycetales</taxon>
        <taxon>Planctomycetaceae</taxon>
        <taxon>Symmachiella</taxon>
    </lineage>
</organism>
<dbReference type="RefSeq" id="WP_145378797.1">
    <property type="nucleotide sequence ID" value="NZ_CP036276.1"/>
</dbReference>
<keyword evidence="3" id="KW-0489">Methyltransferase</keyword>
<dbReference type="CDD" id="cd02440">
    <property type="entry name" value="AdoMet_MTases"/>
    <property type="match status" value="1"/>
</dbReference>
<dbReference type="PANTHER" id="PTHR43861">
    <property type="entry name" value="TRANS-ACONITATE 2-METHYLTRANSFERASE-RELATED"/>
    <property type="match status" value="1"/>
</dbReference>
<dbReference type="GO" id="GO:0032259">
    <property type="term" value="P:methylation"/>
    <property type="evidence" value="ECO:0007669"/>
    <property type="project" value="UniProtKB-KW"/>
</dbReference>
<keyword evidence="4" id="KW-1185">Reference proteome</keyword>
<dbReference type="AlphaFoldDB" id="A0A517ZUU9"/>